<organism evidence="1 2">
    <name type="scientific">Tateyamaria armeniaca</name>
    <dbReference type="NCBI Taxonomy" id="2518930"/>
    <lineage>
        <taxon>Bacteria</taxon>
        <taxon>Pseudomonadati</taxon>
        <taxon>Pseudomonadota</taxon>
        <taxon>Alphaproteobacteria</taxon>
        <taxon>Rhodobacterales</taxon>
        <taxon>Roseobacteraceae</taxon>
        <taxon>Tateyamaria</taxon>
    </lineage>
</organism>
<keyword evidence="2" id="KW-1185">Reference proteome</keyword>
<accession>A0ABW8UT54</accession>
<evidence type="ECO:0000313" key="2">
    <source>
        <dbReference type="Proteomes" id="UP001627408"/>
    </source>
</evidence>
<protein>
    <submittedName>
        <fullName evidence="1">Uncharacterized protein</fullName>
    </submittedName>
</protein>
<dbReference type="RefSeq" id="WP_407591978.1">
    <property type="nucleotide sequence ID" value="NZ_JBHDIY010000002.1"/>
</dbReference>
<comment type="caution">
    <text evidence="1">The sequence shown here is derived from an EMBL/GenBank/DDBJ whole genome shotgun (WGS) entry which is preliminary data.</text>
</comment>
<gene>
    <name evidence="1" type="ORF">ACERZ8_09590</name>
</gene>
<dbReference type="EMBL" id="JBHDIY010000002">
    <property type="protein sequence ID" value="MFL4470107.1"/>
    <property type="molecule type" value="Genomic_DNA"/>
</dbReference>
<evidence type="ECO:0000313" key="1">
    <source>
        <dbReference type="EMBL" id="MFL4470107.1"/>
    </source>
</evidence>
<dbReference type="Proteomes" id="UP001627408">
    <property type="component" value="Unassembled WGS sequence"/>
</dbReference>
<proteinExistence type="predicted"/>
<sequence>MIVLGPRDADLGGAPDYWREGFWRPDTLLRRPRICNFTSIPFDKCDRVMEYDARRAEAPTPEEQGWNFDGTDPGIWRHDAENGVLEFRSEFQTPSLWRFDEDIETPPDRGAAYGLFMISQAAAEDREPGLDFIFRALPEEGRMRGMRACYSRLFHWRSLDSSNFRPLLRAAAQPEMEQVWHDFGMDAEFTGAEIDLDGFDRDDGGKTIGSLDGIVTNEDRRFFLYAREDGPPVSAMFGFTDQGANMSGMIRNYVASFPGVFLRPAFWAFVPSERTRLRLAFCRAPGEDDGGGGAIIQVRFATPSSGLRDNTLPQNEADPVELRFDGVPPGALVEVEVPLEGLRPGEPLHFTVERDWQRREDSLRDTVHLLSLILEEAR</sequence>
<reference evidence="1 2" key="1">
    <citation type="submission" date="2024-08" db="EMBL/GenBank/DDBJ databases">
        <title>Tateyamaria sp. nov., isolated from marine algae.</title>
        <authorList>
            <person name="Choi B.J."/>
            <person name="Kim J.M."/>
            <person name="Lee J.K."/>
            <person name="Choi D.G."/>
            <person name="Bayburt H."/>
            <person name="Baek J.H."/>
            <person name="Han D.M."/>
            <person name="Jeon C.O."/>
        </authorList>
    </citation>
    <scope>NUCLEOTIDE SEQUENCE [LARGE SCALE GENOMIC DNA]</scope>
    <source>
        <strain evidence="1 2">KMU-156</strain>
    </source>
</reference>
<name>A0ABW8UT54_9RHOB</name>